<geneLocation type="plasmid" evidence="2 3">
    <name>AZO_p3</name>
</geneLocation>
<name>G7ZF16_AZOL4</name>
<organism evidence="2 3">
    <name type="scientific">Azospirillum lipoferum (strain 4B)</name>
    <dbReference type="NCBI Taxonomy" id="862719"/>
    <lineage>
        <taxon>Bacteria</taxon>
        <taxon>Pseudomonadati</taxon>
        <taxon>Pseudomonadota</taxon>
        <taxon>Alphaproteobacteria</taxon>
        <taxon>Rhodospirillales</taxon>
        <taxon>Azospirillaceae</taxon>
        <taxon>Azospirillum</taxon>
    </lineage>
</organism>
<keyword evidence="2" id="KW-0614">Plasmid</keyword>
<protein>
    <submittedName>
        <fullName evidence="2">Uncharacterized protein</fullName>
    </submittedName>
</protein>
<proteinExistence type="predicted"/>
<feature type="region of interest" description="Disordered" evidence="1">
    <location>
        <begin position="1"/>
        <end position="22"/>
    </location>
</feature>
<reference evidence="3" key="1">
    <citation type="journal article" date="2011" name="PLoS Genet.">
        <title>Azospirillum genomes reveal transition of bacteria from aquatic to terrestrial environments.</title>
        <authorList>
            <person name="Wisniewski-Dye F."/>
            <person name="Borziak K."/>
            <person name="Khalsa-Moyers G."/>
            <person name="Alexandre G."/>
            <person name="Sukharnikov L.O."/>
            <person name="Wuichet K."/>
            <person name="Hurst G.B."/>
            <person name="McDonald W.H."/>
            <person name="Robertson J.S."/>
            <person name="Barbe V."/>
            <person name="Calteau A."/>
            <person name="Rouy Z."/>
            <person name="Mangenot S."/>
            <person name="Prigent-Combaret C."/>
            <person name="Normand P."/>
            <person name="Boyer M."/>
            <person name="Siguier P."/>
            <person name="Dessaux Y."/>
            <person name="Elmerich C."/>
            <person name="Condemine G."/>
            <person name="Krishnen G."/>
            <person name="Kennedy I."/>
            <person name="Paterson A.H."/>
            <person name="Gonzalez V."/>
            <person name="Mavingui P."/>
            <person name="Zhulin I.B."/>
        </authorList>
    </citation>
    <scope>NUCLEOTIDE SEQUENCE [LARGE SCALE GENOMIC DNA]</scope>
    <source>
        <strain evidence="3">4B</strain>
    </source>
</reference>
<feature type="compositionally biased region" description="Polar residues" evidence="1">
    <location>
        <begin position="1"/>
        <end position="12"/>
    </location>
</feature>
<evidence type="ECO:0000313" key="3">
    <source>
        <dbReference type="Proteomes" id="UP000005667"/>
    </source>
</evidence>
<dbReference type="EMBL" id="FQ311871">
    <property type="protein sequence ID" value="CBS89980.1"/>
    <property type="molecule type" value="Genomic_DNA"/>
</dbReference>
<sequence length="106" mass="11532">MLNRSGINPRQSQVERENSEPLCAFAKPPSRCLRVPLSVRTGGRLPGPPNDRNSDKPKGGNHSRYNFRQDTEGAHNPANPVKTRPEVKSGKPCRSAPQPSGPALPD</sequence>
<dbReference type="OrthoDB" id="9851186at2"/>
<dbReference type="KEGG" id="ali:AZOLI_p30133"/>
<dbReference type="HOGENOM" id="CLU_2217607_0_0_5"/>
<dbReference type="AlphaFoldDB" id="G7ZF16"/>
<evidence type="ECO:0000313" key="2">
    <source>
        <dbReference type="EMBL" id="CBS89980.1"/>
    </source>
</evidence>
<evidence type="ECO:0000256" key="1">
    <source>
        <dbReference type="SAM" id="MobiDB-lite"/>
    </source>
</evidence>
<gene>
    <name evidence="2" type="ordered locus">AZOLI_p30133</name>
</gene>
<accession>G7ZF16</accession>
<dbReference type="Proteomes" id="UP000005667">
    <property type="component" value="Plasmid AZO_p3"/>
</dbReference>
<keyword evidence="3" id="KW-1185">Reference proteome</keyword>
<feature type="region of interest" description="Disordered" evidence="1">
    <location>
        <begin position="35"/>
        <end position="106"/>
    </location>
</feature>